<dbReference type="NCBIfam" id="NF006617">
    <property type="entry name" value="PRK09184.1"/>
    <property type="match status" value="1"/>
</dbReference>
<dbReference type="InterPro" id="IPR009081">
    <property type="entry name" value="PP-bd_ACP"/>
</dbReference>
<feature type="domain" description="Carrier" evidence="1">
    <location>
        <begin position="5"/>
        <end position="86"/>
    </location>
</feature>
<evidence type="ECO:0000313" key="2">
    <source>
        <dbReference type="EMBL" id="OCX76576.1"/>
    </source>
</evidence>
<accession>A0A1C2JJM2</accession>
<dbReference type="Gene3D" id="1.10.1200.10">
    <property type="entry name" value="ACP-like"/>
    <property type="match status" value="1"/>
</dbReference>
<dbReference type="Proteomes" id="UP000094893">
    <property type="component" value="Unassembled WGS sequence"/>
</dbReference>
<reference evidence="2 3" key="1">
    <citation type="journal article" date="2016" name="Int. J. Mol. Sci.">
        <title>Comparative genomics of the extreme acidophile Acidithiobacillus thiooxidans reveals intraspecific divergence and niche adaptation.</title>
        <authorList>
            <person name="Zhang X."/>
            <person name="Feng X."/>
            <person name="Tao J."/>
            <person name="Ma L."/>
            <person name="Xiao Y."/>
            <person name="Liang Y."/>
            <person name="Liu X."/>
            <person name="Yin H."/>
        </authorList>
    </citation>
    <scope>NUCLEOTIDE SEQUENCE [LARGE SCALE GENOMIC DNA]</scope>
    <source>
        <strain evidence="2 3">A02</strain>
    </source>
</reference>
<sequence length="88" mass="9827">MNNLTPQEMELSSLIIKTLNLSTEPHNIDPESPLYGGELGLDSIDILEISMVVSKKYGVTIANDSENKMEIFSCLRNLSTYIESHQVI</sequence>
<proteinExistence type="predicted"/>
<comment type="caution">
    <text evidence="2">The sequence shown here is derived from an EMBL/GenBank/DDBJ whole genome shotgun (WGS) entry which is preliminary data.</text>
</comment>
<dbReference type="PROSITE" id="PS50075">
    <property type="entry name" value="CARRIER"/>
    <property type="match status" value="1"/>
</dbReference>
<dbReference type="InterPro" id="IPR036736">
    <property type="entry name" value="ACP-like_sf"/>
</dbReference>
<dbReference type="Pfam" id="PF00550">
    <property type="entry name" value="PP-binding"/>
    <property type="match status" value="1"/>
</dbReference>
<dbReference type="STRING" id="930.GCA_002079865_02519"/>
<name>A0A1C2JJM2_ACITH</name>
<dbReference type="SUPFAM" id="SSF47336">
    <property type="entry name" value="ACP-like"/>
    <property type="match status" value="1"/>
</dbReference>
<dbReference type="RefSeq" id="WP_024893396.1">
    <property type="nucleotide sequence ID" value="NZ_JAAOMO010000116.1"/>
</dbReference>
<evidence type="ECO:0000259" key="1">
    <source>
        <dbReference type="PROSITE" id="PS50075"/>
    </source>
</evidence>
<dbReference type="EMBL" id="LWSA01000024">
    <property type="protein sequence ID" value="OCX76576.1"/>
    <property type="molecule type" value="Genomic_DNA"/>
</dbReference>
<organism evidence="2 3">
    <name type="scientific">Acidithiobacillus thiooxidans</name>
    <name type="common">Thiobacillus thiooxidans</name>
    <dbReference type="NCBI Taxonomy" id="930"/>
    <lineage>
        <taxon>Bacteria</taxon>
        <taxon>Pseudomonadati</taxon>
        <taxon>Pseudomonadota</taxon>
        <taxon>Acidithiobacillia</taxon>
        <taxon>Acidithiobacillales</taxon>
        <taxon>Acidithiobacillaceae</taxon>
        <taxon>Acidithiobacillus</taxon>
    </lineage>
</organism>
<gene>
    <name evidence="2" type="ORF">A6P07_02125</name>
</gene>
<dbReference type="GeneID" id="60694682"/>
<evidence type="ECO:0000313" key="3">
    <source>
        <dbReference type="Proteomes" id="UP000094893"/>
    </source>
</evidence>
<protein>
    <submittedName>
        <fullName evidence="2">Acyl carrier protein</fullName>
    </submittedName>
</protein>
<dbReference type="AlphaFoldDB" id="A0A1C2JJM2"/>